<comment type="caution">
    <text evidence="1">The sequence shown here is derived from an EMBL/GenBank/DDBJ whole genome shotgun (WGS) entry which is preliminary data.</text>
</comment>
<dbReference type="AlphaFoldDB" id="L7F3I2"/>
<dbReference type="Proteomes" id="UP000010931">
    <property type="component" value="Unassembled WGS sequence"/>
</dbReference>
<evidence type="ECO:0000313" key="1">
    <source>
        <dbReference type="EMBL" id="ELP65170.1"/>
    </source>
</evidence>
<name>L7F3I2_STRT8</name>
<accession>L7F3I2</accession>
<keyword evidence="2" id="KW-1185">Reference proteome</keyword>
<protein>
    <submittedName>
        <fullName evidence="1">Uncharacterized protein</fullName>
    </submittedName>
</protein>
<organism evidence="1 2">
    <name type="scientific">Streptomyces turgidiscabies (strain Car8)</name>
    <dbReference type="NCBI Taxonomy" id="698760"/>
    <lineage>
        <taxon>Bacteria</taxon>
        <taxon>Bacillati</taxon>
        <taxon>Actinomycetota</taxon>
        <taxon>Actinomycetes</taxon>
        <taxon>Kitasatosporales</taxon>
        <taxon>Streptomycetaceae</taxon>
        <taxon>Streptomyces</taxon>
    </lineage>
</organism>
<dbReference type="EMBL" id="AEJB01000406">
    <property type="protein sequence ID" value="ELP65170.1"/>
    <property type="molecule type" value="Genomic_DNA"/>
</dbReference>
<reference evidence="1 2" key="1">
    <citation type="journal article" date="2011" name="Plasmid">
        <title>Streptomyces turgidiscabies Car8 contains a modular pathogenicity island that shares virulence genes with other actinobacterial plant pathogens.</title>
        <authorList>
            <person name="Huguet-Tapia J.C."/>
            <person name="Badger J.H."/>
            <person name="Loria R."/>
            <person name="Pettis G.S."/>
        </authorList>
    </citation>
    <scope>NUCLEOTIDE SEQUENCE [LARGE SCALE GENOMIC DNA]</scope>
    <source>
        <strain evidence="1 2">Car8</strain>
    </source>
</reference>
<proteinExistence type="predicted"/>
<sequence length="37" mass="3956">MADPDTIAALANLVRIALDTEEARQGRNEAWSATPST</sequence>
<gene>
    <name evidence="1" type="ORF">STRTUCAR8_01314</name>
</gene>
<evidence type="ECO:0000313" key="2">
    <source>
        <dbReference type="Proteomes" id="UP000010931"/>
    </source>
</evidence>